<name>A0A0F9KFI4_9ZZZZ</name>
<dbReference type="Pfam" id="PF07030">
    <property type="entry name" value="Phage_Mu_Gp36"/>
    <property type="match status" value="1"/>
</dbReference>
<sequence>MAILTLDTFLQLYDPDRIEQLASDNSRQFGTNKYNEEIVQSMITLAEGTVKNALSKMYTTIELEADAGVQRIVADLAMYNLEARRPPIAEEVKNLHKLALHMIEQLQNGIAKLTAVSQLLPLGSTEQATEAISTGFFNLTEEEQDLLT</sequence>
<organism evidence="1">
    <name type="scientific">marine sediment metagenome</name>
    <dbReference type="NCBI Taxonomy" id="412755"/>
    <lineage>
        <taxon>unclassified sequences</taxon>
        <taxon>metagenomes</taxon>
        <taxon>ecological metagenomes</taxon>
    </lineage>
</organism>
<gene>
    <name evidence="1" type="ORF">LCGC14_1710230</name>
</gene>
<reference evidence="1" key="1">
    <citation type="journal article" date="2015" name="Nature">
        <title>Complex archaea that bridge the gap between prokaryotes and eukaryotes.</title>
        <authorList>
            <person name="Spang A."/>
            <person name="Saw J.H."/>
            <person name="Jorgensen S.L."/>
            <person name="Zaremba-Niedzwiedzka K."/>
            <person name="Martijn J."/>
            <person name="Lind A.E."/>
            <person name="van Eijk R."/>
            <person name="Schleper C."/>
            <person name="Guy L."/>
            <person name="Ettema T.J."/>
        </authorList>
    </citation>
    <scope>NUCLEOTIDE SEQUENCE</scope>
</reference>
<dbReference type="AlphaFoldDB" id="A0A0F9KFI4"/>
<accession>A0A0F9KFI4</accession>
<protein>
    <submittedName>
        <fullName evidence="1">Uncharacterized protein</fullName>
    </submittedName>
</protein>
<proteinExistence type="predicted"/>
<comment type="caution">
    <text evidence="1">The sequence shown here is derived from an EMBL/GenBank/DDBJ whole genome shotgun (WGS) entry which is preliminary data.</text>
</comment>
<dbReference type="EMBL" id="LAZR01015242">
    <property type="protein sequence ID" value="KKM14030.1"/>
    <property type="molecule type" value="Genomic_DNA"/>
</dbReference>
<evidence type="ECO:0000313" key="1">
    <source>
        <dbReference type="EMBL" id="KKM14030.1"/>
    </source>
</evidence>
<dbReference type="InterPro" id="IPR009752">
    <property type="entry name" value="Phage_Mu_GpJ"/>
</dbReference>